<accession>A0A343JEH3</accession>
<dbReference type="EMBL" id="CP016786">
    <property type="protein sequence ID" value="ASW43931.1"/>
    <property type="molecule type" value="Genomic_DNA"/>
</dbReference>
<dbReference type="Proteomes" id="UP000264883">
    <property type="component" value="Chromosome"/>
</dbReference>
<keyword evidence="8" id="KW-1185">Reference proteome</keyword>
<gene>
    <name evidence="7" type="ORF">BEN51_10685</name>
</gene>
<dbReference type="KEGG" id="cia:BEN51_10685"/>
<dbReference type="PROSITE" id="PS51099">
    <property type="entry name" value="PTS_EIIB_TYPE_2"/>
    <property type="match status" value="1"/>
</dbReference>
<dbReference type="SUPFAM" id="SSF63520">
    <property type="entry name" value="PTS-regulatory domain, PRD"/>
    <property type="match status" value="1"/>
</dbReference>
<dbReference type="InterPro" id="IPR001034">
    <property type="entry name" value="DeoR_HTH"/>
</dbReference>
<dbReference type="PANTHER" id="PTHR30185">
    <property type="entry name" value="CRYPTIC BETA-GLUCOSIDE BGL OPERON ANTITERMINATOR"/>
    <property type="match status" value="1"/>
</dbReference>
<dbReference type="InterPro" id="IPR016152">
    <property type="entry name" value="PTrfase/Anion_transptr"/>
</dbReference>
<evidence type="ECO:0000256" key="3">
    <source>
        <dbReference type="ARBA" id="ARBA00023163"/>
    </source>
</evidence>
<feature type="domain" description="PTS EIIB type-2" evidence="5">
    <location>
        <begin position="407"/>
        <end position="495"/>
    </location>
</feature>
<dbReference type="InterPro" id="IPR011608">
    <property type="entry name" value="PRD"/>
</dbReference>
<protein>
    <submittedName>
        <fullName evidence="7">Uncharacterized protein</fullName>
    </submittedName>
</protein>
<evidence type="ECO:0000259" key="5">
    <source>
        <dbReference type="PROSITE" id="PS51099"/>
    </source>
</evidence>
<keyword evidence="3" id="KW-0804">Transcription</keyword>
<dbReference type="CDD" id="cd00211">
    <property type="entry name" value="PTS_IIA_fru"/>
    <property type="match status" value="1"/>
</dbReference>
<sequence length="689" mass="80591">MHILNKITNNNEFVKISTLSKMFNVSARTIRNDLLKIEDYLIENGLNCLIRDYKNGVKVNSSNELQKLISEFNYTIEKNQIIYSKEDIKKFIILKLLIEKKPLKQKYFEDIFQVSRTTISNCISEAHELLYNKELKIERIPKVGVVIKSDIVSKVNEFSMQFINNWNIAEFYNYINCKEVNASISNFYLENLIDRDLYYFLKNRVVKIEGMLNKTFDDTSFIKVILFLYKMITHKVEQDIIYYKDKKIILTKEYEVANNIIFQLLEEKFNFEVSQNLVNCLTVILLTSKGIRKDNKNNISSEFINKLIVLVEKELGIEIKNKDKLKESLILHIEPMIYRLKAGIISENPLFLQVKTDYNNIFKAVKKVSIIFEEEYFIKVNEQELSYIAIYFASALENEKNSPIKKNRVVVVCVEGVAVSKKLAISLKQLFDIEITAEMSVRNLNEKIISENDYIVSTIDVPNVGNKLIKVSNDLNQDDIKLLNEKFTKKINTDIDLKKFEKIMNSIKRWCDIKDLESLQYEIFQVMMEKPQIFESELEKKKMIFSRELINILNDVDSWEEAIKESGYLLVRKNYIKESYINKIIQNIKEFGGYMVIAPKVILAHAGIEDGVNENSISILSIKKGFELKNQFNLPINLVITMAVTDEKSHLMFLKELVKFMNDKSNINRLLEIDNINGIYTMLKNNIKF</sequence>
<feature type="domain" description="PRD" evidence="6">
    <location>
        <begin position="295"/>
        <end position="402"/>
    </location>
</feature>
<dbReference type="PANTHER" id="PTHR30185:SF12">
    <property type="entry name" value="TRANSCRIPTIONAL REGULATOR MANR"/>
    <property type="match status" value="1"/>
</dbReference>
<evidence type="ECO:0000256" key="2">
    <source>
        <dbReference type="ARBA" id="ARBA00023015"/>
    </source>
</evidence>
<keyword evidence="1" id="KW-0677">Repeat</keyword>
<name>A0A343JEH3_9CLOT</name>
<dbReference type="InterPro" id="IPR036388">
    <property type="entry name" value="WH-like_DNA-bd_sf"/>
</dbReference>
<dbReference type="InterPro" id="IPR036634">
    <property type="entry name" value="PRD_sf"/>
</dbReference>
<dbReference type="Gene3D" id="3.40.930.10">
    <property type="entry name" value="Mannitol-specific EII, Chain A"/>
    <property type="match status" value="1"/>
</dbReference>
<dbReference type="PROSITE" id="PS51372">
    <property type="entry name" value="PRD_2"/>
    <property type="match status" value="1"/>
</dbReference>
<proteinExistence type="predicted"/>
<dbReference type="Gene3D" id="1.10.1790.10">
    <property type="entry name" value="PRD domain"/>
    <property type="match status" value="1"/>
</dbReference>
<dbReference type="InterPro" id="IPR013011">
    <property type="entry name" value="PTS_EIIB_2"/>
</dbReference>
<organism evidence="7 8">
    <name type="scientific">Clostridium isatidis</name>
    <dbReference type="NCBI Taxonomy" id="182773"/>
    <lineage>
        <taxon>Bacteria</taxon>
        <taxon>Bacillati</taxon>
        <taxon>Bacillota</taxon>
        <taxon>Clostridia</taxon>
        <taxon>Eubacteriales</taxon>
        <taxon>Clostridiaceae</taxon>
        <taxon>Clostridium</taxon>
    </lineage>
</organism>
<dbReference type="AlphaFoldDB" id="A0A343JEH3"/>
<evidence type="ECO:0000256" key="1">
    <source>
        <dbReference type="ARBA" id="ARBA00022737"/>
    </source>
</evidence>
<reference evidence="7 8" key="1">
    <citation type="submission" date="2016-08" db="EMBL/GenBank/DDBJ databases">
        <title>Complete Genome Sequence Of The Indigo Reducing Clostridium isatidis DSM15098.</title>
        <authorList>
            <person name="Little G.T."/>
            <person name="Minton N.P."/>
        </authorList>
    </citation>
    <scope>NUCLEOTIDE SEQUENCE [LARGE SCALE GENOMIC DNA]</scope>
    <source>
        <strain evidence="7 8">DSM 15098</strain>
    </source>
</reference>
<dbReference type="Gene3D" id="1.10.10.10">
    <property type="entry name" value="Winged helix-like DNA-binding domain superfamily/Winged helix DNA-binding domain"/>
    <property type="match status" value="1"/>
</dbReference>
<evidence type="ECO:0000259" key="6">
    <source>
        <dbReference type="PROSITE" id="PS51372"/>
    </source>
</evidence>
<dbReference type="Pfam" id="PF00874">
    <property type="entry name" value="PRD"/>
    <property type="match status" value="1"/>
</dbReference>
<dbReference type="Pfam" id="PF00359">
    <property type="entry name" value="PTS_EIIA_2"/>
    <property type="match status" value="1"/>
</dbReference>
<dbReference type="GO" id="GO:0003700">
    <property type="term" value="F:DNA-binding transcription factor activity"/>
    <property type="evidence" value="ECO:0007669"/>
    <property type="project" value="InterPro"/>
</dbReference>
<dbReference type="InterPro" id="IPR050661">
    <property type="entry name" value="BglG_antiterminators"/>
</dbReference>
<evidence type="ECO:0000259" key="4">
    <source>
        <dbReference type="PROSITE" id="PS51094"/>
    </source>
</evidence>
<dbReference type="PROSITE" id="PS51094">
    <property type="entry name" value="PTS_EIIA_TYPE_2"/>
    <property type="match status" value="1"/>
</dbReference>
<dbReference type="GO" id="GO:0008982">
    <property type="term" value="F:protein-N(PI)-phosphohistidine-sugar phosphotransferase activity"/>
    <property type="evidence" value="ECO:0007669"/>
    <property type="project" value="InterPro"/>
</dbReference>
<dbReference type="InterPro" id="IPR002178">
    <property type="entry name" value="PTS_EIIA_type-2_dom"/>
</dbReference>
<keyword evidence="2" id="KW-0805">Transcription regulation</keyword>
<evidence type="ECO:0000313" key="7">
    <source>
        <dbReference type="EMBL" id="ASW43931.1"/>
    </source>
</evidence>
<dbReference type="GO" id="GO:0009401">
    <property type="term" value="P:phosphoenolpyruvate-dependent sugar phosphotransferase system"/>
    <property type="evidence" value="ECO:0007669"/>
    <property type="project" value="InterPro"/>
</dbReference>
<evidence type="ECO:0000313" key="8">
    <source>
        <dbReference type="Proteomes" id="UP000264883"/>
    </source>
</evidence>
<feature type="domain" description="PTS EIIA type-2" evidence="4">
    <location>
        <begin position="543"/>
        <end position="686"/>
    </location>
</feature>
<dbReference type="Pfam" id="PF08220">
    <property type="entry name" value="HTH_DeoR"/>
    <property type="match status" value="1"/>
</dbReference>
<dbReference type="SUPFAM" id="SSF55804">
    <property type="entry name" value="Phoshotransferase/anion transport protein"/>
    <property type="match status" value="1"/>
</dbReference>